<dbReference type="InterPro" id="IPR002347">
    <property type="entry name" value="SDR_fam"/>
</dbReference>
<evidence type="ECO:0000256" key="3">
    <source>
        <dbReference type="RuleBase" id="RU000363"/>
    </source>
</evidence>
<accession>A0A0B8ZIA9</accession>
<keyword evidence="2" id="KW-0560">Oxidoreductase</keyword>
<dbReference type="PRINTS" id="PR00080">
    <property type="entry name" value="SDRFAMILY"/>
</dbReference>
<dbReference type="PRINTS" id="PR00081">
    <property type="entry name" value="GDHRDH"/>
</dbReference>
<dbReference type="AlphaFoldDB" id="A0A0B8ZIA9"/>
<dbReference type="EMBL" id="JRVC01000010">
    <property type="protein sequence ID" value="KHS46017.1"/>
    <property type="molecule type" value="Genomic_DNA"/>
</dbReference>
<dbReference type="GO" id="GO:0016491">
    <property type="term" value="F:oxidoreductase activity"/>
    <property type="evidence" value="ECO:0007669"/>
    <property type="project" value="UniProtKB-KW"/>
</dbReference>
<dbReference type="RefSeq" id="WP_039334493.1">
    <property type="nucleotide sequence ID" value="NZ_JRVC01000010.1"/>
</dbReference>
<dbReference type="PANTHER" id="PTHR44196">
    <property type="entry name" value="DEHYDROGENASE/REDUCTASE SDR FAMILY MEMBER 7B"/>
    <property type="match status" value="1"/>
</dbReference>
<evidence type="ECO:0000313" key="5">
    <source>
        <dbReference type="Proteomes" id="UP000031338"/>
    </source>
</evidence>
<dbReference type="Gene3D" id="3.40.50.720">
    <property type="entry name" value="NAD(P)-binding Rossmann-like Domain"/>
    <property type="match status" value="1"/>
</dbReference>
<keyword evidence="5" id="KW-1185">Reference proteome</keyword>
<name>A0A0B8ZIA9_9SPHN</name>
<dbReference type="Proteomes" id="UP000031338">
    <property type="component" value="Unassembled WGS sequence"/>
</dbReference>
<gene>
    <name evidence="4" type="ORF">NJ75_02278</name>
</gene>
<dbReference type="Pfam" id="PF00106">
    <property type="entry name" value="adh_short"/>
    <property type="match status" value="1"/>
</dbReference>
<sequence length="284" mass="30545">MALDKDVFAGGVAVVTGAGSGIGAGLARRAGALGMTVVVTDINEAAAAETVAAIKAAGGKAEAEKVDVSIPEELDRLAELVFARHGEVRLLINNAGIETVGYTWEVPTARWEAALNINLHGVIHGVRAFVPRIIASGQEAWIGNLSSVGAFGQMPAQTAYIVTKHAVQAFSECLYLEMELKKLPIHVSAIIPGMMRTNIFNAEGGEGEPANASGHRRAMFEMMRDYGMDLDEGCRLFLEQMAENRFWVHSQPEMSEQALGSRIRFMQEQTPPVMPDIARQIAAD</sequence>
<dbReference type="GO" id="GO:0016020">
    <property type="term" value="C:membrane"/>
    <property type="evidence" value="ECO:0007669"/>
    <property type="project" value="TreeGrafter"/>
</dbReference>
<dbReference type="PANTHER" id="PTHR44196:SF1">
    <property type="entry name" value="DEHYDROGENASE_REDUCTASE SDR FAMILY MEMBER 7B"/>
    <property type="match status" value="1"/>
</dbReference>
<comment type="similarity">
    <text evidence="1 3">Belongs to the short-chain dehydrogenases/reductases (SDR) family.</text>
</comment>
<protein>
    <submittedName>
        <fullName evidence="4">Short-chain dehydrogenase/reductase SDR</fullName>
    </submittedName>
</protein>
<reference evidence="4 5" key="1">
    <citation type="submission" date="2014-10" db="EMBL/GenBank/DDBJ databases">
        <title>Draft genome sequence of Novosphingobium subterraneum DSM 12447.</title>
        <authorList>
            <person name="Gan H.M."/>
            <person name="Gan H.Y."/>
            <person name="Savka M.A."/>
        </authorList>
    </citation>
    <scope>NUCLEOTIDE SEQUENCE [LARGE SCALE GENOMIC DNA]</scope>
    <source>
        <strain evidence="4 5">DSM 12447</strain>
    </source>
</reference>
<comment type="caution">
    <text evidence="4">The sequence shown here is derived from an EMBL/GenBank/DDBJ whole genome shotgun (WGS) entry which is preliminary data.</text>
</comment>
<dbReference type="STRING" id="48936.NJ75_02278"/>
<evidence type="ECO:0000256" key="2">
    <source>
        <dbReference type="ARBA" id="ARBA00023002"/>
    </source>
</evidence>
<proteinExistence type="inferred from homology"/>
<dbReference type="PATRIC" id="fig|48936.3.peg.2290"/>
<dbReference type="InterPro" id="IPR036291">
    <property type="entry name" value="NAD(P)-bd_dom_sf"/>
</dbReference>
<dbReference type="CDD" id="cd05233">
    <property type="entry name" value="SDR_c"/>
    <property type="match status" value="1"/>
</dbReference>
<evidence type="ECO:0000256" key="1">
    <source>
        <dbReference type="ARBA" id="ARBA00006484"/>
    </source>
</evidence>
<evidence type="ECO:0000313" key="4">
    <source>
        <dbReference type="EMBL" id="KHS46017.1"/>
    </source>
</evidence>
<organism evidence="4 5">
    <name type="scientific">Novosphingobium subterraneum</name>
    <dbReference type="NCBI Taxonomy" id="48936"/>
    <lineage>
        <taxon>Bacteria</taxon>
        <taxon>Pseudomonadati</taxon>
        <taxon>Pseudomonadota</taxon>
        <taxon>Alphaproteobacteria</taxon>
        <taxon>Sphingomonadales</taxon>
        <taxon>Sphingomonadaceae</taxon>
        <taxon>Novosphingobium</taxon>
    </lineage>
</organism>
<dbReference type="SUPFAM" id="SSF51735">
    <property type="entry name" value="NAD(P)-binding Rossmann-fold domains"/>
    <property type="match status" value="1"/>
</dbReference>